<evidence type="ECO:0000256" key="14">
    <source>
        <dbReference type="ARBA" id="ARBA00023137"/>
    </source>
</evidence>
<keyword evidence="22" id="KW-1185">Reference proteome</keyword>
<dbReference type="Pfam" id="PF13614">
    <property type="entry name" value="AAA_31"/>
    <property type="match status" value="1"/>
</dbReference>
<feature type="domain" description="Tyrosine-protein kinase G-rich" evidence="20">
    <location>
        <begin position="442"/>
        <end position="521"/>
    </location>
</feature>
<dbReference type="EMBL" id="CP041166">
    <property type="protein sequence ID" value="QFR43187.1"/>
    <property type="molecule type" value="Genomic_DNA"/>
</dbReference>
<evidence type="ECO:0000256" key="15">
    <source>
        <dbReference type="ARBA" id="ARBA00051245"/>
    </source>
</evidence>
<evidence type="ECO:0000259" key="19">
    <source>
        <dbReference type="Pfam" id="PF13614"/>
    </source>
</evidence>
<organism evidence="21 22">
    <name type="scientific">Sulfurimonas xiamenensis</name>
    <dbReference type="NCBI Taxonomy" id="2590021"/>
    <lineage>
        <taxon>Bacteria</taxon>
        <taxon>Pseudomonadati</taxon>
        <taxon>Campylobacterota</taxon>
        <taxon>Epsilonproteobacteria</taxon>
        <taxon>Campylobacterales</taxon>
        <taxon>Sulfurimonadaceae</taxon>
        <taxon>Sulfurimonas</taxon>
    </lineage>
</organism>
<evidence type="ECO:0000256" key="16">
    <source>
        <dbReference type="SAM" id="Coils"/>
    </source>
</evidence>
<reference evidence="22" key="1">
    <citation type="submission" date="2019-06" db="EMBL/GenBank/DDBJ databases">
        <title>Sulfurimonas gotlandica sp. nov., a chemoautotrophic and psychrotolerant epsilonproteobacterium isolated from a pelagic redoxcline, and an emended description of the genus Sulfurimonas.</title>
        <authorList>
            <person name="Wang S."/>
            <person name="Jiang L."/>
            <person name="Shao Z."/>
        </authorList>
    </citation>
    <scope>NUCLEOTIDE SEQUENCE [LARGE SCALE GENOMIC DNA]</scope>
    <source>
        <strain evidence="22">1-1N</strain>
    </source>
</reference>
<dbReference type="NCBIfam" id="TIGR01007">
    <property type="entry name" value="eps_fam"/>
    <property type="match status" value="1"/>
</dbReference>
<dbReference type="RefSeq" id="WP_152299250.1">
    <property type="nucleotide sequence ID" value="NZ_CP041166.1"/>
</dbReference>
<sequence length="791" mass="90526">MSIETQNNVYIEDEIDLKQLFESLSERKLTIIFVFFITLAFGIAFAYFAQPIYKTSTTIQVKTNDKQLQTDMLQAAIQGMPNTEIDTELGILQSYTLIKEVLNNVVFDIRYFKKENFKTLEVFVDEAPFKVLYSYPENSEFIGRMFSIKPLDTDTFELSTLDSWKDITGLTQNPTYNAKHKYNEKIINEHFSITISKKRDFIDEEYFFSFNDKRSLIENMIKPNLFANIFMKNGSIVEISYEDNLPQRAQIFTNALANAYIQQNININTEEATKKLDFIEKQIVEIKSNLEKSAINVEQFKQKYDLMDIATQTQASMQKLIVYDQELAQIEIEEEQAKRVLELLETGDFSSLSIAPLQISDLLINSLMQALSEAERERRSLLVEFTERHPEVMKVTQNIAKIKNEILSNIKSLYQGIKNRRESIEKIIEKNEAYFKKLPEKEREYIDLMRKFQVNENMYAYLLEKQYEASIIKASKVSNSRIIDPALLPLKPLKPKISLIIAVSAVLGLILGIMIALIRNALDNTIKNYEDITNESKIPVIGSIPFIKGYKDTYHVIHNDPKSVYAESFRAIRTNLQFMATYSSHKTIMISSTIPAEGKTTTSSNLGAILAMSDKKTIILNLDLRLPTLHKVFNLPNDSGMSNFLSGHTQPEEIIQNTEITNLDIISSGPVPPNPSELIMSERMEEIIEFLKQSYDYIILDTPPLGLVTDATILANLADITLLVVKSNYAKKGFVTNFEKTAKAHNIKNTGIILNALLRKKAYSGYGGYGGYGYGYEEKPKRSWFKHLLKI</sequence>
<evidence type="ECO:0000256" key="2">
    <source>
        <dbReference type="ARBA" id="ARBA00007316"/>
    </source>
</evidence>
<keyword evidence="14" id="KW-0829">Tyrosine-protein kinase</keyword>
<evidence type="ECO:0000256" key="9">
    <source>
        <dbReference type="ARBA" id="ARBA00022741"/>
    </source>
</evidence>
<dbReference type="GO" id="GO:0005886">
    <property type="term" value="C:plasma membrane"/>
    <property type="evidence" value="ECO:0007669"/>
    <property type="project" value="UniProtKB-SubCell"/>
</dbReference>
<dbReference type="Gene3D" id="3.40.50.300">
    <property type="entry name" value="P-loop containing nucleotide triphosphate hydrolases"/>
    <property type="match status" value="1"/>
</dbReference>
<evidence type="ECO:0000256" key="13">
    <source>
        <dbReference type="ARBA" id="ARBA00023136"/>
    </source>
</evidence>
<dbReference type="GO" id="GO:0042802">
    <property type="term" value="F:identical protein binding"/>
    <property type="evidence" value="ECO:0007669"/>
    <property type="project" value="UniProtKB-ARBA"/>
</dbReference>
<dbReference type="KEGG" id="suln:FJR47_04415"/>
<dbReference type="InterPro" id="IPR027417">
    <property type="entry name" value="P-loop_NTPase"/>
</dbReference>
<dbReference type="InterPro" id="IPR050445">
    <property type="entry name" value="Bact_polysacc_biosynth/exp"/>
</dbReference>
<keyword evidence="16" id="KW-0175">Coiled coil</keyword>
<comment type="similarity">
    <text evidence="2">Belongs to the CpsD/CapB family.</text>
</comment>
<evidence type="ECO:0000256" key="5">
    <source>
        <dbReference type="ARBA" id="ARBA00022475"/>
    </source>
</evidence>
<keyword evidence="8 17" id="KW-0812">Transmembrane</keyword>
<dbReference type="Pfam" id="PF13807">
    <property type="entry name" value="GNVR"/>
    <property type="match status" value="1"/>
</dbReference>
<feature type="transmembrane region" description="Helical" evidence="17">
    <location>
        <begin position="497"/>
        <end position="518"/>
    </location>
</feature>
<dbReference type="PANTHER" id="PTHR32309:SF13">
    <property type="entry name" value="FERRIC ENTEROBACTIN TRANSPORT PROTEIN FEPE"/>
    <property type="match status" value="1"/>
</dbReference>
<evidence type="ECO:0000313" key="21">
    <source>
        <dbReference type="EMBL" id="QFR43187.1"/>
    </source>
</evidence>
<keyword evidence="9" id="KW-0547">Nucleotide-binding</keyword>
<dbReference type="InterPro" id="IPR025669">
    <property type="entry name" value="AAA_dom"/>
</dbReference>
<feature type="transmembrane region" description="Helical" evidence="17">
    <location>
        <begin position="29"/>
        <end position="49"/>
    </location>
</feature>
<comment type="subcellular location">
    <subcellularLocation>
        <location evidence="1">Cell inner membrane</location>
        <topology evidence="1">Multi-pass membrane protein</topology>
    </subcellularLocation>
</comment>
<keyword evidence="13 17" id="KW-0472">Membrane</keyword>
<dbReference type="InterPro" id="IPR005702">
    <property type="entry name" value="Wzc-like_C"/>
</dbReference>
<dbReference type="InterPro" id="IPR003856">
    <property type="entry name" value="LPS_length_determ_N"/>
</dbReference>
<keyword evidence="6" id="KW-0997">Cell inner membrane</keyword>
<keyword evidence="7 21" id="KW-0808">Transferase</keyword>
<evidence type="ECO:0000259" key="18">
    <source>
        <dbReference type="Pfam" id="PF02706"/>
    </source>
</evidence>
<dbReference type="GO" id="GO:0004715">
    <property type="term" value="F:non-membrane spanning protein tyrosine kinase activity"/>
    <property type="evidence" value="ECO:0007669"/>
    <property type="project" value="UniProtKB-EC"/>
</dbReference>
<evidence type="ECO:0000256" key="7">
    <source>
        <dbReference type="ARBA" id="ARBA00022679"/>
    </source>
</evidence>
<evidence type="ECO:0000256" key="3">
    <source>
        <dbReference type="ARBA" id="ARBA00008883"/>
    </source>
</evidence>
<feature type="domain" description="Polysaccharide chain length determinant N-terminal" evidence="18">
    <location>
        <begin position="13"/>
        <end position="104"/>
    </location>
</feature>
<evidence type="ECO:0000259" key="20">
    <source>
        <dbReference type="Pfam" id="PF13807"/>
    </source>
</evidence>
<dbReference type="FunFam" id="3.40.50.300:FF:000527">
    <property type="entry name" value="Tyrosine-protein kinase etk"/>
    <property type="match status" value="1"/>
</dbReference>
<comment type="similarity">
    <text evidence="3">Belongs to the etk/wzc family.</text>
</comment>
<dbReference type="EC" id="2.7.10.2" evidence="4"/>
<evidence type="ECO:0000256" key="12">
    <source>
        <dbReference type="ARBA" id="ARBA00022989"/>
    </source>
</evidence>
<dbReference type="InterPro" id="IPR032807">
    <property type="entry name" value="GNVR"/>
</dbReference>
<evidence type="ECO:0000256" key="1">
    <source>
        <dbReference type="ARBA" id="ARBA00004429"/>
    </source>
</evidence>
<gene>
    <name evidence="21" type="ORF">FJR47_04415</name>
</gene>
<dbReference type="CDD" id="cd05387">
    <property type="entry name" value="BY-kinase"/>
    <property type="match status" value="1"/>
</dbReference>
<dbReference type="AlphaFoldDB" id="A0AAJ4A3H2"/>
<proteinExistence type="inferred from homology"/>
<dbReference type="SUPFAM" id="SSF52540">
    <property type="entry name" value="P-loop containing nucleoside triphosphate hydrolases"/>
    <property type="match status" value="1"/>
</dbReference>
<evidence type="ECO:0000313" key="22">
    <source>
        <dbReference type="Proteomes" id="UP000326061"/>
    </source>
</evidence>
<protein>
    <recommendedName>
        <fullName evidence="4">non-specific protein-tyrosine kinase</fullName>
        <ecNumber evidence="4">2.7.10.2</ecNumber>
    </recommendedName>
</protein>
<feature type="domain" description="AAA" evidence="19">
    <location>
        <begin position="586"/>
        <end position="744"/>
    </location>
</feature>
<accession>A0AAJ4A3H2</accession>
<dbReference type="GO" id="GO:0005524">
    <property type="term" value="F:ATP binding"/>
    <property type="evidence" value="ECO:0007669"/>
    <property type="project" value="UniProtKB-KW"/>
</dbReference>
<evidence type="ECO:0000256" key="6">
    <source>
        <dbReference type="ARBA" id="ARBA00022519"/>
    </source>
</evidence>
<name>A0AAJ4A3H2_9BACT</name>
<feature type="coiled-coil region" evidence="16">
    <location>
        <begin position="327"/>
        <end position="384"/>
    </location>
</feature>
<keyword evidence="11" id="KW-0067">ATP-binding</keyword>
<comment type="catalytic activity">
    <reaction evidence="15">
        <text>L-tyrosyl-[protein] + ATP = O-phospho-L-tyrosyl-[protein] + ADP + H(+)</text>
        <dbReference type="Rhea" id="RHEA:10596"/>
        <dbReference type="Rhea" id="RHEA-COMP:10136"/>
        <dbReference type="Rhea" id="RHEA-COMP:20101"/>
        <dbReference type="ChEBI" id="CHEBI:15378"/>
        <dbReference type="ChEBI" id="CHEBI:30616"/>
        <dbReference type="ChEBI" id="CHEBI:46858"/>
        <dbReference type="ChEBI" id="CHEBI:61978"/>
        <dbReference type="ChEBI" id="CHEBI:456216"/>
        <dbReference type="EC" id="2.7.10.2"/>
    </reaction>
</comment>
<evidence type="ECO:0000256" key="11">
    <source>
        <dbReference type="ARBA" id="ARBA00022840"/>
    </source>
</evidence>
<keyword evidence="12 17" id="KW-1133">Transmembrane helix</keyword>
<dbReference type="Proteomes" id="UP000326061">
    <property type="component" value="Chromosome"/>
</dbReference>
<keyword evidence="5" id="KW-1003">Cell membrane</keyword>
<dbReference type="PANTHER" id="PTHR32309">
    <property type="entry name" value="TYROSINE-PROTEIN KINASE"/>
    <property type="match status" value="1"/>
</dbReference>
<dbReference type="Pfam" id="PF02706">
    <property type="entry name" value="Wzz"/>
    <property type="match status" value="1"/>
</dbReference>
<evidence type="ECO:0000256" key="4">
    <source>
        <dbReference type="ARBA" id="ARBA00011903"/>
    </source>
</evidence>
<evidence type="ECO:0000256" key="8">
    <source>
        <dbReference type="ARBA" id="ARBA00022692"/>
    </source>
</evidence>
<evidence type="ECO:0000256" key="10">
    <source>
        <dbReference type="ARBA" id="ARBA00022777"/>
    </source>
</evidence>
<keyword evidence="10" id="KW-0418">Kinase</keyword>
<evidence type="ECO:0000256" key="17">
    <source>
        <dbReference type="SAM" id="Phobius"/>
    </source>
</evidence>